<proteinExistence type="predicted"/>
<dbReference type="Proteomes" id="UP000192936">
    <property type="component" value="Unassembled WGS sequence"/>
</dbReference>
<sequence length="129" mass="13768">MLFEVPPYDPTTQRLSDQMDEVPDAATMTVSVRPLVVNMTPAEIEAAKPPVPAAVTNFQARAALLAAGLFAQVNDAMKAQPADSAAYQAWEYANDITRTGTLVNSVAEMLGLTAAQLDDLFRQAATIEA</sequence>
<dbReference type="STRING" id="286727.SAMN02982917_4130"/>
<protein>
    <submittedName>
        <fullName evidence="1">Uncharacterized protein</fullName>
    </submittedName>
</protein>
<dbReference type="AlphaFoldDB" id="A0A1X7GN80"/>
<accession>A0A1X7GN80</accession>
<reference evidence="1 2" key="1">
    <citation type="submission" date="2017-04" db="EMBL/GenBank/DDBJ databases">
        <authorList>
            <person name="Afonso C.L."/>
            <person name="Miller P.J."/>
            <person name="Scott M.A."/>
            <person name="Spackman E."/>
            <person name="Goraichik I."/>
            <person name="Dimitrov K.M."/>
            <person name="Suarez D.L."/>
            <person name="Swayne D.E."/>
        </authorList>
    </citation>
    <scope>NUCLEOTIDE SEQUENCE [LARGE SCALE GENOMIC DNA]</scope>
    <source>
        <strain evidence="1 2">A2P</strain>
    </source>
</reference>
<evidence type="ECO:0000313" key="2">
    <source>
        <dbReference type="Proteomes" id="UP000192936"/>
    </source>
</evidence>
<name>A0A1X7GN80_9PROT</name>
<organism evidence="1 2">
    <name type="scientific">Azospirillum oryzae</name>
    <dbReference type="NCBI Taxonomy" id="286727"/>
    <lineage>
        <taxon>Bacteria</taxon>
        <taxon>Pseudomonadati</taxon>
        <taxon>Pseudomonadota</taxon>
        <taxon>Alphaproteobacteria</taxon>
        <taxon>Rhodospirillales</taxon>
        <taxon>Azospirillaceae</taxon>
        <taxon>Azospirillum</taxon>
    </lineage>
</organism>
<dbReference type="EMBL" id="FXAK01000007">
    <property type="protein sequence ID" value="SMF72290.1"/>
    <property type="molecule type" value="Genomic_DNA"/>
</dbReference>
<evidence type="ECO:0000313" key="1">
    <source>
        <dbReference type="EMBL" id="SMF72290.1"/>
    </source>
</evidence>
<gene>
    <name evidence="1" type="ORF">SAMN02982917_4130</name>
</gene>